<comment type="caution">
    <text evidence="1">The sequence shown here is derived from an EMBL/GenBank/DDBJ whole genome shotgun (WGS) entry which is preliminary data.</text>
</comment>
<organism evidence="1 2">
    <name type="scientific">Scrofimicrobium canadense</name>
    <dbReference type="NCBI Taxonomy" id="2652290"/>
    <lineage>
        <taxon>Bacteria</taxon>
        <taxon>Bacillati</taxon>
        <taxon>Actinomycetota</taxon>
        <taxon>Actinomycetes</taxon>
        <taxon>Actinomycetales</taxon>
        <taxon>Actinomycetaceae</taxon>
        <taxon>Scrofimicrobium</taxon>
    </lineage>
</organism>
<protein>
    <submittedName>
        <fullName evidence="1">Uncharacterized protein</fullName>
    </submittedName>
</protein>
<dbReference type="Proteomes" id="UP000470875">
    <property type="component" value="Unassembled WGS sequence"/>
</dbReference>
<proteinExistence type="predicted"/>
<dbReference type="RefSeq" id="WP_154545073.1">
    <property type="nucleotide sequence ID" value="NZ_VULO01000008.1"/>
</dbReference>
<name>A0A6N7W5I5_9ACTO</name>
<dbReference type="AlphaFoldDB" id="A0A6N7W5I5"/>
<gene>
    <name evidence="1" type="ORF">FYJ24_07325</name>
</gene>
<keyword evidence="2" id="KW-1185">Reference proteome</keyword>
<reference evidence="1 2" key="1">
    <citation type="submission" date="2019-08" db="EMBL/GenBank/DDBJ databases">
        <title>In-depth cultivation of the pig gut microbiome towards novel bacterial diversity and tailored functional studies.</title>
        <authorList>
            <person name="Wylensek D."/>
            <person name="Hitch T.C.A."/>
            <person name="Clavel T."/>
        </authorList>
    </citation>
    <scope>NUCLEOTIDE SEQUENCE [LARGE SCALE GENOMIC DNA]</scope>
    <source>
        <strain evidence="1 2">WB03_NA08</strain>
    </source>
</reference>
<evidence type="ECO:0000313" key="2">
    <source>
        <dbReference type="Proteomes" id="UP000470875"/>
    </source>
</evidence>
<accession>A0A6N7W5I5</accession>
<dbReference type="EMBL" id="VULO01000008">
    <property type="protein sequence ID" value="MSS84575.1"/>
    <property type="molecule type" value="Genomic_DNA"/>
</dbReference>
<sequence>MNSSMTVMVDQFENERTGEMVEGVTIIVDGVLKQFLDVVRSRSSAYPDNATLIQDALFRGLNDIKDGL</sequence>
<evidence type="ECO:0000313" key="1">
    <source>
        <dbReference type="EMBL" id="MSS84575.1"/>
    </source>
</evidence>